<reference evidence="1" key="2">
    <citation type="journal article" date="2015" name="Fish Shellfish Immunol.">
        <title>Early steps in the European eel (Anguilla anguilla)-Vibrio vulnificus interaction in the gills: Role of the RtxA13 toxin.</title>
        <authorList>
            <person name="Callol A."/>
            <person name="Pajuelo D."/>
            <person name="Ebbesson L."/>
            <person name="Teles M."/>
            <person name="MacKenzie S."/>
            <person name="Amaro C."/>
        </authorList>
    </citation>
    <scope>NUCLEOTIDE SEQUENCE</scope>
</reference>
<sequence length="56" mass="6435">MCVDSSTVRCWESRTDSAFYDAVWKWTANVAVQRPSGIQYSKRTFGNVQLKNFPDS</sequence>
<organism evidence="1">
    <name type="scientific">Anguilla anguilla</name>
    <name type="common">European freshwater eel</name>
    <name type="synonym">Muraena anguilla</name>
    <dbReference type="NCBI Taxonomy" id="7936"/>
    <lineage>
        <taxon>Eukaryota</taxon>
        <taxon>Metazoa</taxon>
        <taxon>Chordata</taxon>
        <taxon>Craniata</taxon>
        <taxon>Vertebrata</taxon>
        <taxon>Euteleostomi</taxon>
        <taxon>Actinopterygii</taxon>
        <taxon>Neopterygii</taxon>
        <taxon>Teleostei</taxon>
        <taxon>Anguilliformes</taxon>
        <taxon>Anguillidae</taxon>
        <taxon>Anguilla</taxon>
    </lineage>
</organism>
<accession>A0A0E9WCE4</accession>
<dbReference type="AlphaFoldDB" id="A0A0E9WCE4"/>
<protein>
    <submittedName>
        <fullName evidence="1">Uncharacterized protein</fullName>
    </submittedName>
</protein>
<name>A0A0E9WCE4_ANGAN</name>
<proteinExistence type="predicted"/>
<dbReference type="EMBL" id="GBXM01020560">
    <property type="protein sequence ID" value="JAH88017.1"/>
    <property type="molecule type" value="Transcribed_RNA"/>
</dbReference>
<reference evidence="1" key="1">
    <citation type="submission" date="2014-11" db="EMBL/GenBank/DDBJ databases">
        <authorList>
            <person name="Amaro Gonzalez C."/>
        </authorList>
    </citation>
    <scope>NUCLEOTIDE SEQUENCE</scope>
</reference>
<evidence type="ECO:0000313" key="1">
    <source>
        <dbReference type="EMBL" id="JAH88017.1"/>
    </source>
</evidence>